<dbReference type="RefSeq" id="WP_169349250.1">
    <property type="nucleotide sequence ID" value="NZ_JABBJJ010000219.1"/>
</dbReference>
<comment type="caution">
    <text evidence="1">The sequence shown here is derived from an EMBL/GenBank/DDBJ whole genome shotgun (WGS) entry which is preliminary data.</text>
</comment>
<accession>A0A848LQ46</accession>
<name>A0A848LQ46_9BACT</name>
<proteinExistence type="predicted"/>
<dbReference type="EMBL" id="JABBJJ010000219">
    <property type="protein sequence ID" value="NMO20018.1"/>
    <property type="molecule type" value="Genomic_DNA"/>
</dbReference>
<dbReference type="AlphaFoldDB" id="A0A848LQ46"/>
<evidence type="ECO:0000313" key="2">
    <source>
        <dbReference type="Proteomes" id="UP000518300"/>
    </source>
</evidence>
<organism evidence="1 2">
    <name type="scientific">Pyxidicoccus fallax</name>
    <dbReference type="NCBI Taxonomy" id="394095"/>
    <lineage>
        <taxon>Bacteria</taxon>
        <taxon>Pseudomonadati</taxon>
        <taxon>Myxococcota</taxon>
        <taxon>Myxococcia</taxon>
        <taxon>Myxococcales</taxon>
        <taxon>Cystobacterineae</taxon>
        <taxon>Myxococcaceae</taxon>
        <taxon>Pyxidicoccus</taxon>
    </lineage>
</organism>
<keyword evidence="2" id="KW-1185">Reference proteome</keyword>
<reference evidence="1 2" key="1">
    <citation type="submission" date="2020-04" db="EMBL/GenBank/DDBJ databases">
        <title>Draft genome of Pyxidicoccus fallax type strain.</title>
        <authorList>
            <person name="Whitworth D.E."/>
        </authorList>
    </citation>
    <scope>NUCLEOTIDE SEQUENCE [LARGE SCALE GENOMIC DNA]</scope>
    <source>
        <strain evidence="1 2">DSM 14698</strain>
    </source>
</reference>
<protein>
    <submittedName>
        <fullName evidence="1">Uncharacterized protein</fullName>
    </submittedName>
</protein>
<dbReference type="Proteomes" id="UP000518300">
    <property type="component" value="Unassembled WGS sequence"/>
</dbReference>
<gene>
    <name evidence="1" type="ORF">HG543_34920</name>
</gene>
<evidence type="ECO:0000313" key="1">
    <source>
        <dbReference type="EMBL" id="NMO20018.1"/>
    </source>
</evidence>
<sequence length="540" mass="59377">MVRRVLEAKLRTGWCVVGLGLGVGMAGSAVAAPAPGPKERAELLRVHGGWADRARALSAVARPDRATLRGHRARCWGIGEALPSVLAADIDSNQQALDASFNRLKELLALPAATGAPLLREDPAVAQQRAELLKTLDALERRQLMLETEVLQPRPVSSALVSEVISNISNRARRKDCREWMKGWNAELVEAAKFRPPEDSLAAQVDERIRWDFLDRAADGEVFNANNAGLPSALTEEAGMTERLGGPDSLAVSLAWALGSMEETAGLRGIFTFNPTFTLRERPPPDSREEKRTPFIRLELPVTTTLTDDPPPAEGEPQGRLRRYALVLGYDLRDFRDPRRWKRLECLEGVEALVPLLGLPTQASITSLATRRRPFYARCVEEGANALRMGFRGSAQLLTVDAPAGDAVRAGPVALAFIMEPNRHFAGQFTWRQVNWPRFHHEFVLSAHLGTGLPRPAFGTDSLVRLGLDASLTFSDRRSEEHRAQWLVAPSLLVRVTPYVFATVSMGYLRGFSESGMMTNLALTLDADPALTYRVPPPSL</sequence>